<proteinExistence type="predicted"/>
<evidence type="ECO:0000256" key="1">
    <source>
        <dbReference type="SAM" id="MobiDB-lite"/>
    </source>
</evidence>
<reference evidence="2" key="2">
    <citation type="submission" date="2021-02" db="EMBL/GenBank/DDBJ databases">
        <authorList>
            <person name="Kimball J.A."/>
            <person name="Haas M.W."/>
            <person name="Macchietto M."/>
            <person name="Kono T."/>
            <person name="Duquette J."/>
            <person name="Shao M."/>
        </authorList>
    </citation>
    <scope>NUCLEOTIDE SEQUENCE</scope>
    <source>
        <tissue evidence="2">Fresh leaf tissue</tissue>
    </source>
</reference>
<dbReference type="Proteomes" id="UP000729402">
    <property type="component" value="Unassembled WGS sequence"/>
</dbReference>
<evidence type="ECO:0000313" key="3">
    <source>
        <dbReference type="Proteomes" id="UP000729402"/>
    </source>
</evidence>
<evidence type="ECO:0000313" key="2">
    <source>
        <dbReference type="EMBL" id="KAG8095932.1"/>
    </source>
</evidence>
<organism evidence="2 3">
    <name type="scientific">Zizania palustris</name>
    <name type="common">Northern wild rice</name>
    <dbReference type="NCBI Taxonomy" id="103762"/>
    <lineage>
        <taxon>Eukaryota</taxon>
        <taxon>Viridiplantae</taxon>
        <taxon>Streptophyta</taxon>
        <taxon>Embryophyta</taxon>
        <taxon>Tracheophyta</taxon>
        <taxon>Spermatophyta</taxon>
        <taxon>Magnoliopsida</taxon>
        <taxon>Liliopsida</taxon>
        <taxon>Poales</taxon>
        <taxon>Poaceae</taxon>
        <taxon>BOP clade</taxon>
        <taxon>Oryzoideae</taxon>
        <taxon>Oryzeae</taxon>
        <taxon>Zizaniinae</taxon>
        <taxon>Zizania</taxon>
    </lineage>
</organism>
<accession>A0A8J5X1M4</accession>
<keyword evidence="3" id="KW-1185">Reference proteome</keyword>
<gene>
    <name evidence="2" type="ORF">GUJ93_ZPchr0013g37984</name>
</gene>
<feature type="region of interest" description="Disordered" evidence="1">
    <location>
        <begin position="1"/>
        <end position="22"/>
    </location>
</feature>
<dbReference type="EMBL" id="JAAALK010000079">
    <property type="protein sequence ID" value="KAG8095932.1"/>
    <property type="molecule type" value="Genomic_DNA"/>
</dbReference>
<protein>
    <submittedName>
        <fullName evidence="2">Uncharacterized protein</fullName>
    </submittedName>
</protein>
<comment type="caution">
    <text evidence="2">The sequence shown here is derived from an EMBL/GenBank/DDBJ whole genome shotgun (WGS) entry which is preliminary data.</text>
</comment>
<name>A0A8J5X1M4_ZIZPA</name>
<dbReference type="AlphaFoldDB" id="A0A8J5X1M4"/>
<reference evidence="2" key="1">
    <citation type="journal article" date="2021" name="bioRxiv">
        <title>Whole Genome Assembly and Annotation of Northern Wild Rice, Zizania palustris L., Supports a Whole Genome Duplication in the Zizania Genus.</title>
        <authorList>
            <person name="Haas M."/>
            <person name="Kono T."/>
            <person name="Macchietto M."/>
            <person name="Millas R."/>
            <person name="McGilp L."/>
            <person name="Shao M."/>
            <person name="Duquette J."/>
            <person name="Hirsch C.N."/>
            <person name="Kimball J."/>
        </authorList>
    </citation>
    <scope>NUCLEOTIDE SEQUENCE</scope>
    <source>
        <tissue evidence="2">Fresh leaf tissue</tissue>
    </source>
</reference>
<sequence length="144" mass="15737">MALWGRRRDDWDDGADSSRRGLKADGGRRALLAVRRRPDLPIHHMVSELGFVAPPLLLLPPPASPRRACSRRCAPAPAAARVLAHELVPPHASSGVRPRRRAPVFPLGHAPELRRLVPPRPSPVVRAWARVAPTLSCPPAWACP</sequence>